<protein>
    <submittedName>
        <fullName evidence="2">1-acyl-sn-glycerol-3-phosphate acyltransferase</fullName>
    </submittedName>
</protein>
<keyword evidence="3" id="KW-1185">Reference proteome</keyword>
<dbReference type="EMBL" id="JAFIRA010000003">
    <property type="protein sequence ID" value="MCJ2541734.1"/>
    <property type="molecule type" value="Genomic_DNA"/>
</dbReference>
<dbReference type="GO" id="GO:0016746">
    <property type="term" value="F:acyltransferase activity"/>
    <property type="evidence" value="ECO:0007669"/>
    <property type="project" value="UniProtKB-KW"/>
</dbReference>
<evidence type="ECO:0000313" key="2">
    <source>
        <dbReference type="EMBL" id="MCJ2541734.1"/>
    </source>
</evidence>
<feature type="domain" description="Phospholipid/glycerol acyltransferase" evidence="1">
    <location>
        <begin position="63"/>
        <end position="207"/>
    </location>
</feature>
<dbReference type="RefSeq" id="WP_244348882.1">
    <property type="nucleotide sequence ID" value="NZ_JAFIRA010000003.1"/>
</dbReference>
<evidence type="ECO:0000313" key="3">
    <source>
        <dbReference type="Proteomes" id="UP000830835"/>
    </source>
</evidence>
<dbReference type="SMART" id="SM00563">
    <property type="entry name" value="PlsC"/>
    <property type="match status" value="1"/>
</dbReference>
<accession>A0ABT0C7G2</accession>
<keyword evidence="2" id="KW-0808">Transferase</keyword>
<evidence type="ECO:0000259" key="1">
    <source>
        <dbReference type="SMART" id="SM00563"/>
    </source>
</evidence>
<organism evidence="2 3">
    <name type="scientific">Thermostichus vulcanus str. 'Rupite'</name>
    <dbReference type="NCBI Taxonomy" id="2813851"/>
    <lineage>
        <taxon>Bacteria</taxon>
        <taxon>Bacillati</taxon>
        <taxon>Cyanobacteriota</taxon>
        <taxon>Cyanophyceae</taxon>
        <taxon>Thermostichales</taxon>
        <taxon>Thermostichaceae</taxon>
        <taxon>Thermostichus</taxon>
    </lineage>
</organism>
<reference evidence="2" key="1">
    <citation type="submission" date="2021-02" db="EMBL/GenBank/DDBJ databases">
        <title>The CRISPR/cas machinery reduction and long-range gene transfer in the hot spring cyanobacterium Synechococcus.</title>
        <authorList>
            <person name="Dvorak P."/>
            <person name="Jahodarova E."/>
            <person name="Hasler P."/>
            <person name="Poulickova A."/>
        </authorList>
    </citation>
    <scope>NUCLEOTIDE SEQUENCE</scope>
    <source>
        <strain evidence="2">Rupite</strain>
    </source>
</reference>
<name>A0ABT0C7G2_THEVL</name>
<dbReference type="InterPro" id="IPR002123">
    <property type="entry name" value="Plipid/glycerol_acylTrfase"/>
</dbReference>
<gene>
    <name evidence="2" type="ORF">JX360_02250</name>
</gene>
<dbReference type="SUPFAM" id="SSF69593">
    <property type="entry name" value="Glycerol-3-phosphate (1)-acyltransferase"/>
    <property type="match status" value="1"/>
</dbReference>
<keyword evidence="2" id="KW-0012">Acyltransferase</keyword>
<sequence length="469" mass="53280">MQQTVQPPLKFLPPRLTPWVVSFVQTCLPFWLWFSKGIPRVEVEGGERLVRLYEQFEAGKVRLLVAFRHPTLDDPPCLMYLFSHLLPQVAQQQGIRFRRRPHVLFVYDRGLPLWLGSLAAWGLPRLGGIPILRGRLDRAGLKSSREQFVSGQYPLAVAPEGAVNGLSGFLNPLEPGVAQMGFWAVEDLRKAERPEQVLILPVGLRYYYLRDPRAALDKLLSRMEADCKLPPVKSAHTSQEFLLARILRLGEHLIQVMQRFYERFYVPALPNTDLANVGKAPAEDLELLARLQSLSDLALRVAEQHFGLQPQGDLIERRHRIEQAGWAWIYREDIPDISSLSALELGLANRVASEASFHLWHMRLVETLMVFAVRPVPEQPSLQGLAETALRLWNLLAWIKGKNPAELAPPNLGPRLARFSIGDPLSVSERWPLYQANRRQAVQTLTQDLQAEMERLLKGKPYPQEVVTG</sequence>
<proteinExistence type="predicted"/>
<comment type="caution">
    <text evidence="2">The sequence shown here is derived from an EMBL/GenBank/DDBJ whole genome shotgun (WGS) entry which is preliminary data.</text>
</comment>
<dbReference type="Proteomes" id="UP000830835">
    <property type="component" value="Unassembled WGS sequence"/>
</dbReference>